<sequence length="200" mass="22400">MLPQVKTGFLTQEPPRISPRTLLISPTRQPTKARTTSPQLMDQRFRFSTRAGQGLLPLPDTSRKLRLSNLLHVPSLTHNLILVSKLTKDNSISITFDANGFIVKDLRDKQPLLLGQLHKGLYRLSIPPDGRQTALTTTTKSTPWHSRLGHPNQETLSILARQCPELASVKQSLYVILVIRLKATKLSLIKEIPLPLSLLI</sequence>
<evidence type="ECO:0000313" key="1">
    <source>
        <dbReference type="EMBL" id="PKU76368.1"/>
    </source>
</evidence>
<protein>
    <recommendedName>
        <fullName evidence="3">Retrovirus-related Pol polyprotein from transposon TNT 1-94</fullName>
    </recommendedName>
</protein>
<dbReference type="AlphaFoldDB" id="A0A2I0WL41"/>
<dbReference type="EMBL" id="KZ502537">
    <property type="protein sequence ID" value="PKU76368.1"/>
    <property type="molecule type" value="Genomic_DNA"/>
</dbReference>
<name>A0A2I0WL41_9ASPA</name>
<keyword evidence="2" id="KW-1185">Reference proteome</keyword>
<reference evidence="1 2" key="1">
    <citation type="journal article" date="2016" name="Sci. Rep.">
        <title>The Dendrobium catenatum Lindl. genome sequence provides insights into polysaccharide synthase, floral development and adaptive evolution.</title>
        <authorList>
            <person name="Zhang G.Q."/>
            <person name="Xu Q."/>
            <person name="Bian C."/>
            <person name="Tsai W.C."/>
            <person name="Yeh C.M."/>
            <person name="Liu K.W."/>
            <person name="Yoshida K."/>
            <person name="Zhang L.S."/>
            <person name="Chang S.B."/>
            <person name="Chen F."/>
            <person name="Shi Y."/>
            <person name="Su Y.Y."/>
            <person name="Zhang Y.Q."/>
            <person name="Chen L.J."/>
            <person name="Yin Y."/>
            <person name="Lin M."/>
            <person name="Huang H."/>
            <person name="Deng H."/>
            <person name="Wang Z.W."/>
            <person name="Zhu S.L."/>
            <person name="Zhao X."/>
            <person name="Deng C."/>
            <person name="Niu S.C."/>
            <person name="Huang J."/>
            <person name="Wang M."/>
            <person name="Liu G.H."/>
            <person name="Yang H.J."/>
            <person name="Xiao X.J."/>
            <person name="Hsiao Y.Y."/>
            <person name="Wu W.L."/>
            <person name="Chen Y.Y."/>
            <person name="Mitsuda N."/>
            <person name="Ohme-Takagi M."/>
            <person name="Luo Y.B."/>
            <person name="Van de Peer Y."/>
            <person name="Liu Z.J."/>
        </authorList>
    </citation>
    <scope>NUCLEOTIDE SEQUENCE [LARGE SCALE GENOMIC DNA]</scope>
    <source>
        <tissue evidence="1">The whole plant</tissue>
    </source>
</reference>
<proteinExistence type="predicted"/>
<evidence type="ECO:0008006" key="3">
    <source>
        <dbReference type="Google" id="ProtNLM"/>
    </source>
</evidence>
<evidence type="ECO:0000313" key="2">
    <source>
        <dbReference type="Proteomes" id="UP000233837"/>
    </source>
</evidence>
<reference evidence="1 2" key="2">
    <citation type="journal article" date="2017" name="Nature">
        <title>The Apostasia genome and the evolution of orchids.</title>
        <authorList>
            <person name="Zhang G.Q."/>
            <person name="Liu K.W."/>
            <person name="Li Z."/>
            <person name="Lohaus R."/>
            <person name="Hsiao Y.Y."/>
            <person name="Niu S.C."/>
            <person name="Wang J.Y."/>
            <person name="Lin Y.C."/>
            <person name="Xu Q."/>
            <person name="Chen L.J."/>
            <person name="Yoshida K."/>
            <person name="Fujiwara S."/>
            <person name="Wang Z.W."/>
            <person name="Zhang Y.Q."/>
            <person name="Mitsuda N."/>
            <person name="Wang M."/>
            <person name="Liu G.H."/>
            <person name="Pecoraro L."/>
            <person name="Huang H.X."/>
            <person name="Xiao X.J."/>
            <person name="Lin M."/>
            <person name="Wu X.Y."/>
            <person name="Wu W.L."/>
            <person name="Chen Y.Y."/>
            <person name="Chang S.B."/>
            <person name="Sakamoto S."/>
            <person name="Ohme-Takagi M."/>
            <person name="Yagi M."/>
            <person name="Zeng S.J."/>
            <person name="Shen C.Y."/>
            <person name="Yeh C.M."/>
            <person name="Luo Y.B."/>
            <person name="Tsai W.C."/>
            <person name="Van de Peer Y."/>
            <person name="Liu Z.J."/>
        </authorList>
    </citation>
    <scope>NUCLEOTIDE SEQUENCE [LARGE SCALE GENOMIC DNA]</scope>
    <source>
        <tissue evidence="1">The whole plant</tissue>
    </source>
</reference>
<organism evidence="1 2">
    <name type="scientific">Dendrobium catenatum</name>
    <dbReference type="NCBI Taxonomy" id="906689"/>
    <lineage>
        <taxon>Eukaryota</taxon>
        <taxon>Viridiplantae</taxon>
        <taxon>Streptophyta</taxon>
        <taxon>Embryophyta</taxon>
        <taxon>Tracheophyta</taxon>
        <taxon>Spermatophyta</taxon>
        <taxon>Magnoliopsida</taxon>
        <taxon>Liliopsida</taxon>
        <taxon>Asparagales</taxon>
        <taxon>Orchidaceae</taxon>
        <taxon>Epidendroideae</taxon>
        <taxon>Malaxideae</taxon>
        <taxon>Dendrobiinae</taxon>
        <taxon>Dendrobium</taxon>
    </lineage>
</organism>
<accession>A0A2I0WL41</accession>
<gene>
    <name evidence="1" type="ORF">MA16_Dca000971</name>
</gene>
<dbReference type="Proteomes" id="UP000233837">
    <property type="component" value="Unassembled WGS sequence"/>
</dbReference>